<proteinExistence type="inferred from homology"/>
<keyword evidence="12" id="KW-1185">Reference proteome</keyword>
<dbReference type="GO" id="GO:0000049">
    <property type="term" value="F:tRNA binding"/>
    <property type="evidence" value="ECO:0007669"/>
    <property type="project" value="UniProtKB-UniRule"/>
</dbReference>
<dbReference type="NCBIfam" id="TIGR00308">
    <property type="entry name" value="TRM1"/>
    <property type="match status" value="1"/>
</dbReference>
<dbReference type="Gene3D" id="3.40.50.150">
    <property type="entry name" value="Vaccinia Virus protein VP39"/>
    <property type="match status" value="1"/>
</dbReference>
<keyword evidence="2 10" id="KW-0489">Methyltransferase</keyword>
<evidence type="ECO:0000313" key="11">
    <source>
        <dbReference type="EMBL" id="KAJ9580194.1"/>
    </source>
</evidence>
<dbReference type="FunFam" id="3.30.56.70:FF:000001">
    <property type="entry name" value="tRNA (guanine(26)-N(2))-dimethyltransferase"/>
    <property type="match status" value="1"/>
</dbReference>
<evidence type="ECO:0000256" key="5">
    <source>
        <dbReference type="ARBA" id="ARBA00022694"/>
    </source>
</evidence>
<keyword evidence="4 10" id="KW-0949">S-adenosyl-L-methionine</keyword>
<evidence type="ECO:0000256" key="7">
    <source>
        <dbReference type="ARBA" id="ARBA00039099"/>
    </source>
</evidence>
<accession>A0AAD7ZGG7</accession>
<dbReference type="EMBL" id="JASPKZ010008356">
    <property type="protein sequence ID" value="KAJ9580194.1"/>
    <property type="molecule type" value="Genomic_DNA"/>
</dbReference>
<evidence type="ECO:0000256" key="6">
    <source>
        <dbReference type="ARBA" id="ARBA00022884"/>
    </source>
</evidence>
<dbReference type="Proteomes" id="UP001233999">
    <property type="component" value="Unassembled WGS sequence"/>
</dbReference>
<evidence type="ECO:0000313" key="12">
    <source>
        <dbReference type="Proteomes" id="UP001233999"/>
    </source>
</evidence>
<dbReference type="InterPro" id="IPR029063">
    <property type="entry name" value="SAM-dependent_MTases_sf"/>
</dbReference>
<comment type="catalytic activity">
    <reaction evidence="8 10">
        <text>guanosine(26) in tRNA + 2 S-adenosyl-L-methionine = N(2)-dimethylguanosine(26) in tRNA + 2 S-adenosyl-L-homocysteine + 2 H(+)</text>
        <dbReference type="Rhea" id="RHEA:43140"/>
        <dbReference type="Rhea" id="RHEA-COMP:10359"/>
        <dbReference type="Rhea" id="RHEA-COMP:10360"/>
        <dbReference type="ChEBI" id="CHEBI:15378"/>
        <dbReference type="ChEBI" id="CHEBI:57856"/>
        <dbReference type="ChEBI" id="CHEBI:59789"/>
        <dbReference type="ChEBI" id="CHEBI:74269"/>
        <dbReference type="ChEBI" id="CHEBI:74513"/>
        <dbReference type="EC" id="2.1.1.216"/>
    </reaction>
</comment>
<name>A0AAD7ZGG7_DIPPU</name>
<dbReference type="Gene3D" id="3.30.56.70">
    <property type="entry name" value="N2,N2-dimethylguanosine tRNA methyltransferase, C-terminal domain"/>
    <property type="match status" value="1"/>
</dbReference>
<gene>
    <name evidence="11" type="ORF">L9F63_004137</name>
</gene>
<dbReference type="SUPFAM" id="SSF53335">
    <property type="entry name" value="S-adenosyl-L-methionine-dependent methyltransferases"/>
    <property type="match status" value="1"/>
</dbReference>
<evidence type="ECO:0000256" key="9">
    <source>
        <dbReference type="ARBA" id="ARBA00074266"/>
    </source>
</evidence>
<organism evidence="11 12">
    <name type="scientific">Diploptera punctata</name>
    <name type="common">Pacific beetle cockroach</name>
    <dbReference type="NCBI Taxonomy" id="6984"/>
    <lineage>
        <taxon>Eukaryota</taxon>
        <taxon>Metazoa</taxon>
        <taxon>Ecdysozoa</taxon>
        <taxon>Arthropoda</taxon>
        <taxon>Hexapoda</taxon>
        <taxon>Insecta</taxon>
        <taxon>Pterygota</taxon>
        <taxon>Neoptera</taxon>
        <taxon>Polyneoptera</taxon>
        <taxon>Dictyoptera</taxon>
        <taxon>Blattodea</taxon>
        <taxon>Blaberoidea</taxon>
        <taxon>Blaberidae</taxon>
        <taxon>Diplopterinae</taxon>
        <taxon>Diploptera</taxon>
    </lineage>
</organism>
<reference evidence="11" key="2">
    <citation type="submission" date="2023-05" db="EMBL/GenBank/DDBJ databases">
        <authorList>
            <person name="Fouks B."/>
        </authorList>
    </citation>
    <scope>NUCLEOTIDE SEQUENCE</scope>
    <source>
        <strain evidence="11">Stay&amp;Tobe</strain>
        <tissue evidence="11">Testes</tissue>
    </source>
</reference>
<comment type="similarity">
    <text evidence="10">Belongs to the class I-like SAM-binding methyltransferase superfamily. Trm1 family.</text>
</comment>
<dbReference type="CDD" id="cd02440">
    <property type="entry name" value="AdoMet_MTases"/>
    <property type="match status" value="1"/>
</dbReference>
<evidence type="ECO:0000256" key="2">
    <source>
        <dbReference type="ARBA" id="ARBA00022603"/>
    </source>
</evidence>
<evidence type="ECO:0000256" key="10">
    <source>
        <dbReference type="PROSITE-ProRule" id="PRU00958"/>
    </source>
</evidence>
<keyword evidence="6 10" id="KW-0694">RNA-binding</keyword>
<dbReference type="Pfam" id="PF02005">
    <property type="entry name" value="TRM"/>
    <property type="match status" value="1"/>
</dbReference>
<dbReference type="GO" id="GO:0160104">
    <property type="term" value="F:tRNA (guanine(26)-N2)-dimethyltransferase activity"/>
    <property type="evidence" value="ECO:0007669"/>
    <property type="project" value="UniProtKB-UniRule"/>
</dbReference>
<keyword evidence="5 10" id="KW-0819">tRNA processing</keyword>
<dbReference type="PANTHER" id="PTHR10631">
    <property type="entry name" value="N 2 ,N 2 -DIMETHYLGUANOSINE TRNA METHYLTRANSFERASE"/>
    <property type="match status" value="1"/>
</dbReference>
<evidence type="ECO:0000256" key="4">
    <source>
        <dbReference type="ARBA" id="ARBA00022691"/>
    </source>
</evidence>
<sequence length="479" mass="53348">MLPAVPFIHRFVFSRAIFRRHSKLHVKVIFRSTFGRQVMDSESEKVVQEGKAQILLLSDKNVFYNPVQEFNRDLSIAVLTLCSEDHRAQTNSEDDQFTILEALSASGLRSIRYAKEIPGVKKIVANDISEKAVASIQENVSRNGVEQLVSTSHDDAVMVMYRHRRPTERFHAVDLDPYGCPSQFLDAAVQCVSDGGILLVTCTDMAVLAGNCPETCYTKYGAISLRVKCCHELALRIVLQCLESHANRYGRYIVPLLSISADFYVRVFVKIYTSPAIKLALVYQCVGCETLTLQPLGQEHKYGEKPNQFKFTLPHAPPVASTCVHCGHRHHIGGPIWNGPIHDVEFVSRLENVASCGEFGTKKRMQGVLAVVREELMDVPLYYTLDRLCSVLHCETMSMMQFRSALMNCGYRVSLSHANKNIHQDRCTCQRGVGHHEALGKTTPCEAGQAPGGGSSYTVPGARNNCQHGAETRCKSRVS</sequence>
<dbReference type="PANTHER" id="PTHR10631:SF3">
    <property type="entry name" value="TRNA (GUANINE(26)-N(2))-DIMETHYLTRANSFERASE"/>
    <property type="match status" value="1"/>
</dbReference>
<keyword evidence="1 10" id="KW-0820">tRNA-binding</keyword>
<dbReference type="FunFam" id="3.40.50.150:FF:000051">
    <property type="entry name" value="tRNA (guanine(26)-N(2))-dimethyltransferase"/>
    <property type="match status" value="1"/>
</dbReference>
<reference evidence="11" key="1">
    <citation type="journal article" date="2023" name="IScience">
        <title>Live-bearing cockroach genome reveals convergent evolutionary mechanisms linked to viviparity in insects and beyond.</title>
        <authorList>
            <person name="Fouks B."/>
            <person name="Harrison M.C."/>
            <person name="Mikhailova A.A."/>
            <person name="Marchal E."/>
            <person name="English S."/>
            <person name="Carruthers M."/>
            <person name="Jennings E.C."/>
            <person name="Chiamaka E.L."/>
            <person name="Frigard R.A."/>
            <person name="Pippel M."/>
            <person name="Attardo G.M."/>
            <person name="Benoit J.B."/>
            <person name="Bornberg-Bauer E."/>
            <person name="Tobe S.S."/>
        </authorList>
    </citation>
    <scope>NUCLEOTIDE SEQUENCE</scope>
    <source>
        <strain evidence="11">Stay&amp;Tobe</strain>
    </source>
</reference>
<evidence type="ECO:0000256" key="3">
    <source>
        <dbReference type="ARBA" id="ARBA00022679"/>
    </source>
</evidence>
<protein>
    <recommendedName>
        <fullName evidence="9 10">tRNA (guanine(26)-N(2))-dimethyltransferase</fullName>
        <ecNumber evidence="7 10">2.1.1.216</ecNumber>
    </recommendedName>
</protein>
<dbReference type="InterPro" id="IPR042296">
    <property type="entry name" value="tRNA_met_Trm1_C"/>
</dbReference>
<keyword evidence="3 10" id="KW-0808">Transferase</keyword>
<dbReference type="GO" id="GO:0002940">
    <property type="term" value="P:tRNA N2-guanine methylation"/>
    <property type="evidence" value="ECO:0007669"/>
    <property type="project" value="TreeGrafter"/>
</dbReference>
<dbReference type="AlphaFoldDB" id="A0AAD7ZGG7"/>
<evidence type="ECO:0000256" key="1">
    <source>
        <dbReference type="ARBA" id="ARBA00022555"/>
    </source>
</evidence>
<evidence type="ECO:0000256" key="8">
    <source>
        <dbReference type="ARBA" id="ARBA00051897"/>
    </source>
</evidence>
<dbReference type="GO" id="GO:0005634">
    <property type="term" value="C:nucleus"/>
    <property type="evidence" value="ECO:0007669"/>
    <property type="project" value="TreeGrafter"/>
</dbReference>
<dbReference type="EC" id="2.1.1.216" evidence="7 10"/>
<dbReference type="PROSITE" id="PS51626">
    <property type="entry name" value="SAM_MT_TRM1"/>
    <property type="match status" value="1"/>
</dbReference>
<comment type="caution">
    <text evidence="11">The sequence shown here is derived from an EMBL/GenBank/DDBJ whole genome shotgun (WGS) entry which is preliminary data.</text>
</comment>
<dbReference type="InterPro" id="IPR002905">
    <property type="entry name" value="Trm1"/>
</dbReference>